<dbReference type="EMBL" id="LSRX01000309">
    <property type="protein sequence ID" value="OLQ00952.1"/>
    <property type="molecule type" value="Genomic_DNA"/>
</dbReference>
<evidence type="ECO:0008006" key="3">
    <source>
        <dbReference type="Google" id="ProtNLM"/>
    </source>
</evidence>
<gene>
    <name evidence="1" type="ORF">AK812_SmicGene16346</name>
</gene>
<name>A0A1Q9E0L0_SYMMI</name>
<keyword evidence="2" id="KW-1185">Reference proteome</keyword>
<evidence type="ECO:0000313" key="2">
    <source>
        <dbReference type="Proteomes" id="UP000186817"/>
    </source>
</evidence>
<sequence>MALHSIVQLREAQAQTLCFRPPPGLETFGPGPLISAPPGMKAKELDAFSETSECSTTVPASPPGELGQVLQASAALVFKPPLRLQLDEMLPEDTATESPPWPSLGSAAHGLGLCKPCDFEHRTKCRSGYKCQFCHLCPPGENRRRKKQKQAAAKLRQRMEAKGLEAPSVTELMAAMKLAEQADRN</sequence>
<dbReference type="Proteomes" id="UP000186817">
    <property type="component" value="Unassembled WGS sequence"/>
</dbReference>
<dbReference type="OrthoDB" id="415835at2759"/>
<reference evidence="1 2" key="1">
    <citation type="submission" date="2016-02" db="EMBL/GenBank/DDBJ databases">
        <title>Genome analysis of coral dinoflagellate symbionts highlights evolutionary adaptations to a symbiotic lifestyle.</title>
        <authorList>
            <person name="Aranda M."/>
            <person name="Li Y."/>
            <person name="Liew Y.J."/>
            <person name="Baumgarten S."/>
            <person name="Simakov O."/>
            <person name="Wilson M."/>
            <person name="Piel J."/>
            <person name="Ashoor H."/>
            <person name="Bougouffa S."/>
            <person name="Bajic V.B."/>
            <person name="Ryu T."/>
            <person name="Ravasi T."/>
            <person name="Bayer T."/>
            <person name="Micklem G."/>
            <person name="Kim H."/>
            <person name="Bhak J."/>
            <person name="Lajeunesse T.C."/>
            <person name="Voolstra C.R."/>
        </authorList>
    </citation>
    <scope>NUCLEOTIDE SEQUENCE [LARGE SCALE GENOMIC DNA]</scope>
    <source>
        <strain evidence="1 2">CCMP2467</strain>
    </source>
</reference>
<organism evidence="1 2">
    <name type="scientific">Symbiodinium microadriaticum</name>
    <name type="common">Dinoflagellate</name>
    <name type="synonym">Zooxanthella microadriatica</name>
    <dbReference type="NCBI Taxonomy" id="2951"/>
    <lineage>
        <taxon>Eukaryota</taxon>
        <taxon>Sar</taxon>
        <taxon>Alveolata</taxon>
        <taxon>Dinophyceae</taxon>
        <taxon>Suessiales</taxon>
        <taxon>Symbiodiniaceae</taxon>
        <taxon>Symbiodinium</taxon>
    </lineage>
</organism>
<protein>
    <recommendedName>
        <fullName evidence="3">C3H1-type domain-containing protein</fullName>
    </recommendedName>
</protein>
<evidence type="ECO:0000313" key="1">
    <source>
        <dbReference type="EMBL" id="OLQ00952.1"/>
    </source>
</evidence>
<proteinExistence type="predicted"/>
<dbReference type="AlphaFoldDB" id="A0A1Q9E0L0"/>
<comment type="caution">
    <text evidence="1">The sequence shown here is derived from an EMBL/GenBank/DDBJ whole genome shotgun (WGS) entry which is preliminary data.</text>
</comment>
<accession>A0A1Q9E0L0</accession>